<dbReference type="Gene3D" id="3.90.1150.30">
    <property type="match status" value="1"/>
</dbReference>
<keyword evidence="3" id="KW-0489">Methyltransferase</keyword>
<dbReference type="EC" id="2.1.1.63" evidence="3"/>
<keyword evidence="1" id="KW-0227">DNA damage</keyword>
<evidence type="ECO:0000256" key="1">
    <source>
        <dbReference type="ARBA" id="ARBA00022763"/>
    </source>
</evidence>
<dbReference type="Pfam" id="PF01035">
    <property type="entry name" value="DNA_binding_1"/>
    <property type="match status" value="1"/>
</dbReference>
<evidence type="ECO:0000313" key="3">
    <source>
        <dbReference type="EMBL" id="MBC5682640.1"/>
    </source>
</evidence>
<dbReference type="InterPro" id="IPR014048">
    <property type="entry name" value="MethylDNA_cys_MeTrfase_DNA-bd"/>
</dbReference>
<dbReference type="Proteomes" id="UP000631576">
    <property type="component" value="Unassembled WGS sequence"/>
</dbReference>
<dbReference type="SUPFAM" id="SSF142906">
    <property type="entry name" value="YjbR-like"/>
    <property type="match status" value="1"/>
</dbReference>
<proteinExistence type="predicted"/>
<dbReference type="Gene3D" id="1.10.10.10">
    <property type="entry name" value="Winged helix-like DNA-binding domain superfamily/Winged helix DNA-binding domain"/>
    <property type="match status" value="1"/>
</dbReference>
<feature type="domain" description="Methylated-DNA-[protein]-cysteine S-methyltransferase DNA binding" evidence="2">
    <location>
        <begin position="112"/>
        <end position="192"/>
    </location>
</feature>
<evidence type="ECO:0000313" key="4">
    <source>
        <dbReference type="Proteomes" id="UP000631576"/>
    </source>
</evidence>
<dbReference type="InterPro" id="IPR058532">
    <property type="entry name" value="YjbR/MT2646/Rv2570-like"/>
</dbReference>
<keyword evidence="4" id="KW-1185">Reference proteome</keyword>
<name>A0ABR7G5D0_9FIRM</name>
<dbReference type="GO" id="GO:0003908">
    <property type="term" value="F:methylated-DNA-[protein]-cysteine S-methyltransferase activity"/>
    <property type="evidence" value="ECO:0007669"/>
    <property type="project" value="UniProtKB-EC"/>
</dbReference>
<dbReference type="PANTHER" id="PTHR42942">
    <property type="entry name" value="6-O-METHYLGUANINE DNA METHYLTRANSFERASE"/>
    <property type="match status" value="1"/>
</dbReference>
<dbReference type="NCBIfam" id="TIGR00589">
    <property type="entry name" value="ogt"/>
    <property type="match status" value="1"/>
</dbReference>
<reference evidence="3 4" key="1">
    <citation type="submission" date="2020-08" db="EMBL/GenBank/DDBJ databases">
        <title>Genome public.</title>
        <authorList>
            <person name="Liu C."/>
            <person name="Sun Q."/>
        </authorList>
    </citation>
    <scope>NUCLEOTIDE SEQUENCE [LARGE SCALE GENOMIC DNA]</scope>
    <source>
        <strain evidence="3 4">NSJ-13</strain>
    </source>
</reference>
<dbReference type="CDD" id="cd06445">
    <property type="entry name" value="ATase"/>
    <property type="match status" value="1"/>
</dbReference>
<dbReference type="PANTHER" id="PTHR42942:SF1">
    <property type="entry name" value="ALKYLTRANSFERASE-LIKE PROTEIN 1"/>
    <property type="match status" value="1"/>
</dbReference>
<protein>
    <submittedName>
        <fullName evidence="3">Methylated-DNA--[protein]-cysteine S-methyltransferase</fullName>
        <ecNumber evidence="3">2.1.1.63</ecNumber>
    </submittedName>
</protein>
<gene>
    <name evidence="3" type="ORF">H8S40_03480</name>
</gene>
<dbReference type="Pfam" id="PF04237">
    <property type="entry name" value="YjbR"/>
    <property type="match status" value="1"/>
</dbReference>
<evidence type="ECO:0000259" key="2">
    <source>
        <dbReference type="Pfam" id="PF01035"/>
    </source>
</evidence>
<dbReference type="SUPFAM" id="SSF46767">
    <property type="entry name" value="Methylated DNA-protein cysteine methyltransferase, C-terminal domain"/>
    <property type="match status" value="1"/>
</dbReference>
<comment type="caution">
    <text evidence="3">The sequence shown here is derived from an EMBL/GenBank/DDBJ whole genome shotgun (WGS) entry which is preliminary data.</text>
</comment>
<accession>A0ABR7G5D0</accession>
<dbReference type="InterPro" id="IPR052520">
    <property type="entry name" value="ATL_DNA_repair"/>
</dbReference>
<dbReference type="InterPro" id="IPR036388">
    <property type="entry name" value="WH-like_DNA-bd_sf"/>
</dbReference>
<organism evidence="3 4">
    <name type="scientific">Ruminococcus hominis</name>
    <dbReference type="NCBI Taxonomy" id="2763065"/>
    <lineage>
        <taxon>Bacteria</taxon>
        <taxon>Bacillati</taxon>
        <taxon>Bacillota</taxon>
        <taxon>Clostridia</taxon>
        <taxon>Eubacteriales</taxon>
        <taxon>Oscillospiraceae</taxon>
        <taxon>Ruminococcus</taxon>
    </lineage>
</organism>
<dbReference type="InterPro" id="IPR036217">
    <property type="entry name" value="MethylDNA_cys_MeTrfase_DNAb"/>
</dbReference>
<dbReference type="EMBL" id="JACOPE010000001">
    <property type="protein sequence ID" value="MBC5682640.1"/>
    <property type="molecule type" value="Genomic_DNA"/>
</dbReference>
<dbReference type="GO" id="GO:0032259">
    <property type="term" value="P:methylation"/>
    <property type="evidence" value="ECO:0007669"/>
    <property type="project" value="UniProtKB-KW"/>
</dbReference>
<dbReference type="RefSeq" id="WP_186864556.1">
    <property type="nucleotide sequence ID" value="NZ_JACOPE010000001.1"/>
</dbReference>
<dbReference type="InterPro" id="IPR038056">
    <property type="entry name" value="YjbR-like_sf"/>
</dbReference>
<keyword evidence="3" id="KW-0808">Transferase</keyword>
<sequence>MKTREEAVTYGLTFQDSYEDRPFKDQRWQVIRVKPSKKIFLWIYEKDEKICLNVKTDFRWRDFWRAAYPSVIPGYHQNKEHWNTIILDGSVPDKDIKQMIGESYDLVTDSPTKRIYEAVKKIPKGHVATYSQVAKMAGNEKMSRAVGNALHKNPDPEHIPCFRVVNAKGELAGAFAFGGANVQAELLREDGVEVIDGKVDLKKYRM</sequence>